<accession>H6N9A2</accession>
<organism evidence="2 3">
    <name type="scientific">Paenibacillus mucilaginosus 3016</name>
    <dbReference type="NCBI Taxonomy" id="1116391"/>
    <lineage>
        <taxon>Bacteria</taxon>
        <taxon>Bacillati</taxon>
        <taxon>Bacillota</taxon>
        <taxon>Bacilli</taxon>
        <taxon>Bacillales</taxon>
        <taxon>Paenibacillaceae</taxon>
        <taxon>Paenibacillus</taxon>
    </lineage>
</organism>
<gene>
    <name evidence="2" type="ORF">PM3016_904</name>
</gene>
<dbReference type="Proteomes" id="UP000007523">
    <property type="component" value="Chromosome"/>
</dbReference>
<evidence type="ECO:0000313" key="3">
    <source>
        <dbReference type="Proteomes" id="UP000007523"/>
    </source>
</evidence>
<name>H6N9A2_9BACL</name>
<keyword evidence="3" id="KW-1185">Reference proteome</keyword>
<dbReference type="AlphaFoldDB" id="H6N9A2"/>
<proteinExistence type="predicted"/>
<keyword evidence="1" id="KW-0812">Transmembrane</keyword>
<dbReference type="HOGENOM" id="CLU_123855_0_0_9"/>
<dbReference type="STRING" id="1116391.PM3016_904"/>
<evidence type="ECO:0008006" key="4">
    <source>
        <dbReference type="Google" id="ProtNLM"/>
    </source>
</evidence>
<evidence type="ECO:0000256" key="1">
    <source>
        <dbReference type="SAM" id="Phobius"/>
    </source>
</evidence>
<sequence>MRPSPAPCGALIMLRINGLPSCIFGAGRPFSSGWVQRLAALFRDERGVSNLLVTLFLLPLLLFLMFAIVPVFVYSMKGAHMNTAVSHALKEAEAVGYVSPEVAARLNDRLAALGMGGVTVNGTGYPSYAGSTAGKVLRDAADPTVKLAVKYPAPNLSRMLRAIGGQGGGEAAEGFYYIVLYGRSEAYE</sequence>
<reference evidence="2 3" key="1">
    <citation type="journal article" date="2012" name="J. Bacteriol.">
        <title>Complete Genome Sequence of Paenibacillus mucilaginosus 3016, a Bacterium Functional as Microbial Fertilizer.</title>
        <authorList>
            <person name="Ma M."/>
            <person name="Wang Z."/>
            <person name="Li L."/>
            <person name="Jiang X."/>
            <person name="Guan D."/>
            <person name="Cao F."/>
            <person name="Chen H."/>
            <person name="Wang X."/>
            <person name="Shen D."/>
            <person name="Du B."/>
            <person name="Li J."/>
        </authorList>
    </citation>
    <scope>NUCLEOTIDE SEQUENCE [LARGE SCALE GENOMIC DNA]</scope>
    <source>
        <strain evidence="2 3">3016</strain>
    </source>
</reference>
<keyword evidence="1" id="KW-1133">Transmembrane helix</keyword>
<protein>
    <recommendedName>
        <fullName evidence="4">TadE family protein</fullName>
    </recommendedName>
</protein>
<dbReference type="KEGG" id="pmq:PM3016_904"/>
<evidence type="ECO:0000313" key="2">
    <source>
        <dbReference type="EMBL" id="AFC27848.1"/>
    </source>
</evidence>
<dbReference type="EMBL" id="CP003235">
    <property type="protein sequence ID" value="AFC27848.1"/>
    <property type="molecule type" value="Genomic_DNA"/>
</dbReference>
<keyword evidence="1" id="KW-0472">Membrane</keyword>
<feature type="transmembrane region" description="Helical" evidence="1">
    <location>
        <begin position="51"/>
        <end position="74"/>
    </location>
</feature>